<evidence type="ECO:0000256" key="3">
    <source>
        <dbReference type="ARBA" id="ARBA00022737"/>
    </source>
</evidence>
<accession>A0ABU5HF80</accession>
<dbReference type="InterPro" id="IPR045304">
    <property type="entry name" value="LbH_SAT"/>
</dbReference>
<proteinExistence type="inferred from homology"/>
<evidence type="ECO:0000256" key="1">
    <source>
        <dbReference type="ARBA" id="ARBA00007274"/>
    </source>
</evidence>
<dbReference type="PANTHER" id="PTHR42811">
    <property type="entry name" value="SERINE ACETYLTRANSFERASE"/>
    <property type="match status" value="1"/>
</dbReference>
<gene>
    <name evidence="6" type="ORF">SYV04_30290</name>
</gene>
<dbReference type="Gene3D" id="2.160.10.10">
    <property type="entry name" value="Hexapeptide repeat proteins"/>
    <property type="match status" value="1"/>
</dbReference>
<comment type="caution">
    <text evidence="6">The sequence shown here is derived from an EMBL/GenBank/DDBJ whole genome shotgun (WGS) entry which is preliminary data.</text>
</comment>
<evidence type="ECO:0000256" key="5">
    <source>
        <dbReference type="PIRNR" id="PIRNR000441"/>
    </source>
</evidence>
<dbReference type="EMBL" id="JAXIVS010000012">
    <property type="protein sequence ID" value="MDY7230725.1"/>
    <property type="molecule type" value="Genomic_DNA"/>
</dbReference>
<protein>
    <recommendedName>
        <fullName evidence="5">Serine acetyltransferase</fullName>
        <ecNumber evidence="5">2.3.1.30</ecNumber>
    </recommendedName>
</protein>
<keyword evidence="4 5" id="KW-0012">Acyltransferase</keyword>
<comment type="similarity">
    <text evidence="1 5">Belongs to the transferase hexapeptide repeat family.</text>
</comment>
<organism evidence="6 7">
    <name type="scientific">Hyalangium rubrum</name>
    <dbReference type="NCBI Taxonomy" id="3103134"/>
    <lineage>
        <taxon>Bacteria</taxon>
        <taxon>Pseudomonadati</taxon>
        <taxon>Myxococcota</taxon>
        <taxon>Myxococcia</taxon>
        <taxon>Myxococcales</taxon>
        <taxon>Cystobacterineae</taxon>
        <taxon>Archangiaceae</taxon>
        <taxon>Hyalangium</taxon>
    </lineage>
</organism>
<keyword evidence="7" id="KW-1185">Reference proteome</keyword>
<dbReference type="RefSeq" id="WP_321549440.1">
    <property type="nucleotide sequence ID" value="NZ_JAXIVS010000012.1"/>
</dbReference>
<comment type="catalytic activity">
    <reaction evidence="5">
        <text>L-serine + acetyl-CoA = O-acetyl-L-serine + CoA</text>
        <dbReference type="Rhea" id="RHEA:24560"/>
        <dbReference type="ChEBI" id="CHEBI:33384"/>
        <dbReference type="ChEBI" id="CHEBI:57287"/>
        <dbReference type="ChEBI" id="CHEBI:57288"/>
        <dbReference type="ChEBI" id="CHEBI:58340"/>
        <dbReference type="EC" id="2.3.1.30"/>
    </reaction>
</comment>
<evidence type="ECO:0000256" key="4">
    <source>
        <dbReference type="ARBA" id="ARBA00023315"/>
    </source>
</evidence>
<dbReference type="PIRSF" id="PIRSF000441">
    <property type="entry name" value="CysE"/>
    <property type="match status" value="1"/>
</dbReference>
<name>A0ABU5HF80_9BACT</name>
<dbReference type="InterPro" id="IPR005881">
    <property type="entry name" value="Ser_O-AcTrfase"/>
</dbReference>
<dbReference type="Proteomes" id="UP001291309">
    <property type="component" value="Unassembled WGS sequence"/>
</dbReference>
<dbReference type="InterPro" id="IPR001451">
    <property type="entry name" value="Hexapep"/>
</dbReference>
<dbReference type="PROSITE" id="PS00101">
    <property type="entry name" value="HEXAPEP_TRANSFERASES"/>
    <property type="match status" value="1"/>
</dbReference>
<dbReference type="CDD" id="cd03354">
    <property type="entry name" value="LbH_SAT"/>
    <property type="match status" value="1"/>
</dbReference>
<keyword evidence="2 5" id="KW-0808">Transferase</keyword>
<evidence type="ECO:0000256" key="2">
    <source>
        <dbReference type="ARBA" id="ARBA00022679"/>
    </source>
</evidence>
<dbReference type="Pfam" id="PF00132">
    <property type="entry name" value="Hexapep"/>
    <property type="match status" value="1"/>
</dbReference>
<dbReference type="SUPFAM" id="SSF51161">
    <property type="entry name" value="Trimeric LpxA-like enzymes"/>
    <property type="match status" value="1"/>
</dbReference>
<evidence type="ECO:0000313" key="6">
    <source>
        <dbReference type="EMBL" id="MDY7230725.1"/>
    </source>
</evidence>
<dbReference type="InterPro" id="IPR011004">
    <property type="entry name" value="Trimer_LpxA-like_sf"/>
</dbReference>
<keyword evidence="3" id="KW-0677">Repeat</keyword>
<sequence length="170" mass="18135">MGVDAMTLYRLARKLHLRGVPLVPNLLRKAIYYLHSSYIPYEAEIGEGTQVGYGGIGVVVHKATRMGRHCLISQQVTIGGRSGLEGAPIIGDYVRIGAGAKILGNIRIGDFAVIGANAVVLKDVPPATVVAGVPARELRKDPDPLTTYQREMGLLPRPEASIQPSGATLQ</sequence>
<evidence type="ECO:0000313" key="7">
    <source>
        <dbReference type="Proteomes" id="UP001291309"/>
    </source>
</evidence>
<reference evidence="6 7" key="1">
    <citation type="submission" date="2023-12" db="EMBL/GenBank/DDBJ databases">
        <title>the genome sequence of Hyalangium sp. s54d21.</title>
        <authorList>
            <person name="Zhang X."/>
        </authorList>
    </citation>
    <scope>NUCLEOTIDE SEQUENCE [LARGE SCALE GENOMIC DNA]</scope>
    <source>
        <strain evidence="7">s54d21</strain>
    </source>
</reference>
<dbReference type="InterPro" id="IPR018357">
    <property type="entry name" value="Hexapep_transf_CS"/>
</dbReference>
<dbReference type="EC" id="2.3.1.30" evidence="5"/>